<comment type="similarity">
    <text evidence="1 8">Belongs to the bacterial histone-like protein family.</text>
</comment>
<keyword evidence="6" id="KW-0804">Transcription</keyword>
<keyword evidence="4" id="KW-0805">Transcription regulation</keyword>
<evidence type="ECO:0000313" key="10">
    <source>
        <dbReference type="Proteomes" id="UP000007073"/>
    </source>
</evidence>
<evidence type="ECO:0000256" key="4">
    <source>
        <dbReference type="ARBA" id="ARBA00023015"/>
    </source>
</evidence>
<evidence type="ECO:0000256" key="1">
    <source>
        <dbReference type="ARBA" id="ARBA00010529"/>
    </source>
</evidence>
<evidence type="ECO:0000256" key="3">
    <source>
        <dbReference type="ARBA" id="ARBA00022845"/>
    </source>
</evidence>
<dbReference type="InterPro" id="IPR005684">
    <property type="entry name" value="IHF_alpha"/>
</dbReference>
<proteinExistence type="inferred from homology"/>
<evidence type="ECO:0000256" key="5">
    <source>
        <dbReference type="ARBA" id="ARBA00023125"/>
    </source>
</evidence>
<organism evidence="9 10">
    <name type="scientific">Geobacter metallireducens (strain ATCC 53774 / DSM 7210 / GS-15)</name>
    <dbReference type="NCBI Taxonomy" id="269799"/>
    <lineage>
        <taxon>Bacteria</taxon>
        <taxon>Pseudomonadati</taxon>
        <taxon>Thermodesulfobacteriota</taxon>
        <taxon>Desulfuromonadia</taxon>
        <taxon>Geobacterales</taxon>
        <taxon>Geobacteraceae</taxon>
        <taxon>Geobacter</taxon>
    </lineage>
</organism>
<dbReference type="NCBIfam" id="NF001401">
    <property type="entry name" value="PRK00285.1"/>
    <property type="match status" value="1"/>
</dbReference>
<reference evidence="9 10" key="1">
    <citation type="submission" date="2005-10" db="EMBL/GenBank/DDBJ databases">
        <title>Complete sequence of Geobacter metallireducens GS-15.</title>
        <authorList>
            <consortium name="US DOE Joint Genome Institute"/>
            <person name="Copeland A."/>
            <person name="Lucas S."/>
            <person name="Lapidus A."/>
            <person name="Barry K."/>
            <person name="Detter J.C."/>
            <person name="Glavina T."/>
            <person name="Hammon N."/>
            <person name="Israni S."/>
            <person name="Pitluck S."/>
            <person name="Di Bartolo G."/>
            <person name="Chain P."/>
            <person name="Schmutz J."/>
            <person name="Larimer F."/>
            <person name="Land M."/>
            <person name="Kyrpides N."/>
            <person name="Ivanova N."/>
            <person name="Richardson P."/>
        </authorList>
    </citation>
    <scope>NUCLEOTIDE SEQUENCE [LARGE SCALE GENOMIC DNA]</scope>
    <source>
        <strain evidence="10">ATCC 53774 / DSM 7210 / GS-15</strain>
    </source>
</reference>
<keyword evidence="7" id="KW-0233">DNA recombination</keyword>
<dbReference type="PANTHER" id="PTHR33175:SF2">
    <property type="entry name" value="INTEGRATION HOST FACTOR SUBUNIT ALPHA"/>
    <property type="match status" value="1"/>
</dbReference>
<dbReference type="GO" id="GO:0030527">
    <property type="term" value="F:structural constituent of chromatin"/>
    <property type="evidence" value="ECO:0007669"/>
    <property type="project" value="InterPro"/>
</dbReference>
<evidence type="ECO:0000256" key="2">
    <source>
        <dbReference type="ARBA" id="ARBA00018329"/>
    </source>
</evidence>
<dbReference type="PRINTS" id="PR01727">
    <property type="entry name" value="DNABINDINGHU"/>
</dbReference>
<dbReference type="STRING" id="269799.Gmet_3057"/>
<dbReference type="AlphaFoldDB" id="Q39R52"/>
<keyword evidence="3" id="KW-0810">Translation regulation</keyword>
<reference evidence="9 10" key="2">
    <citation type="journal article" date="2009" name="BMC Microbiol.">
        <title>The genome sequence of Geobacter metallireducens: features of metabolism, physiology and regulation common and dissimilar to Geobacter sulfurreducens.</title>
        <authorList>
            <person name="Aklujkar M."/>
            <person name="Krushkal J."/>
            <person name="DiBartolo G."/>
            <person name="Lapidus A."/>
            <person name="Land M.L."/>
            <person name="Lovley D.R."/>
        </authorList>
    </citation>
    <scope>NUCLEOTIDE SEQUENCE [LARGE SCALE GENOMIC DNA]</scope>
    <source>
        <strain evidence="10">ATCC 53774 / DSM 7210 / GS-15</strain>
    </source>
</reference>
<dbReference type="GO" id="GO:0006417">
    <property type="term" value="P:regulation of translation"/>
    <property type="evidence" value="ECO:0007669"/>
    <property type="project" value="UniProtKB-KW"/>
</dbReference>
<dbReference type="GO" id="GO:0006310">
    <property type="term" value="P:DNA recombination"/>
    <property type="evidence" value="ECO:0007669"/>
    <property type="project" value="UniProtKB-KW"/>
</dbReference>
<protein>
    <recommendedName>
        <fullName evidence="2">Integration host factor subunit alpha</fullName>
    </recommendedName>
</protein>
<dbReference type="SMART" id="SM00411">
    <property type="entry name" value="BHL"/>
    <property type="match status" value="1"/>
</dbReference>
<dbReference type="PROSITE" id="PS00045">
    <property type="entry name" value="HISTONE_LIKE"/>
    <property type="match status" value="1"/>
</dbReference>
<dbReference type="Pfam" id="PF00216">
    <property type="entry name" value="Bac_DNA_binding"/>
    <property type="match status" value="1"/>
</dbReference>
<keyword evidence="10" id="KW-1185">Reference proteome</keyword>
<dbReference type="GO" id="GO:0009893">
    <property type="term" value="P:positive regulation of metabolic process"/>
    <property type="evidence" value="ECO:0007669"/>
    <property type="project" value="UniProtKB-ARBA"/>
</dbReference>
<dbReference type="InterPro" id="IPR000119">
    <property type="entry name" value="Hist_DNA-bd"/>
</dbReference>
<evidence type="ECO:0000256" key="8">
    <source>
        <dbReference type="RuleBase" id="RU003939"/>
    </source>
</evidence>
<gene>
    <name evidence="9" type="primary">ihfA-3</name>
    <name evidence="9" type="ordered locus">Gmet_3057</name>
</gene>
<dbReference type="InterPro" id="IPR010992">
    <property type="entry name" value="IHF-like_DNA-bd_dom_sf"/>
</dbReference>
<evidence type="ECO:0000256" key="6">
    <source>
        <dbReference type="ARBA" id="ARBA00023163"/>
    </source>
</evidence>
<dbReference type="EMBL" id="CP000148">
    <property type="protein sequence ID" value="ABB33272.1"/>
    <property type="molecule type" value="Genomic_DNA"/>
</dbReference>
<evidence type="ECO:0000313" key="9">
    <source>
        <dbReference type="EMBL" id="ABB33272.1"/>
    </source>
</evidence>
<dbReference type="GO" id="GO:0005829">
    <property type="term" value="C:cytosol"/>
    <property type="evidence" value="ECO:0007669"/>
    <property type="project" value="TreeGrafter"/>
</dbReference>
<accession>Q39R52</accession>
<dbReference type="GO" id="GO:0003677">
    <property type="term" value="F:DNA binding"/>
    <property type="evidence" value="ECO:0007669"/>
    <property type="project" value="UniProtKB-KW"/>
</dbReference>
<dbReference type="KEGG" id="gme:Gmet_3057"/>
<dbReference type="GO" id="GO:0006355">
    <property type="term" value="P:regulation of DNA-templated transcription"/>
    <property type="evidence" value="ECO:0007669"/>
    <property type="project" value="InterPro"/>
</dbReference>
<dbReference type="Proteomes" id="UP000007073">
    <property type="component" value="Chromosome"/>
</dbReference>
<dbReference type="eggNOG" id="COG0776">
    <property type="taxonomic scope" value="Bacteria"/>
</dbReference>
<dbReference type="PANTHER" id="PTHR33175">
    <property type="entry name" value="DNA-BINDING PROTEIN HU"/>
    <property type="match status" value="1"/>
</dbReference>
<keyword evidence="5" id="KW-0238">DNA-binding</keyword>
<dbReference type="RefSeq" id="WP_004513617.1">
    <property type="nucleotide sequence ID" value="NC_007517.1"/>
</dbReference>
<dbReference type="InterPro" id="IPR020816">
    <property type="entry name" value="Histone-like_DNA-bd_CS"/>
</dbReference>
<dbReference type="HOGENOM" id="CLU_105066_1_3_7"/>
<dbReference type="CDD" id="cd13835">
    <property type="entry name" value="IHF_A"/>
    <property type="match status" value="1"/>
</dbReference>
<evidence type="ECO:0000256" key="7">
    <source>
        <dbReference type="ARBA" id="ARBA00023172"/>
    </source>
</evidence>
<sequence>MTKADLADKIQERISCQKKEAVELVELVMESLKDAIATEGLVKISGFGNFVVRQKTDRAGRNPQTGETITISSRKVLTFKPSVILKNRINSSLMSSD</sequence>
<dbReference type="Gene3D" id="4.10.520.10">
    <property type="entry name" value="IHF-like DNA-binding proteins"/>
    <property type="match status" value="1"/>
</dbReference>
<dbReference type="SUPFAM" id="SSF47729">
    <property type="entry name" value="IHF-like DNA-binding proteins"/>
    <property type="match status" value="1"/>
</dbReference>
<name>Q39R52_GEOMG</name>